<feature type="domain" description="Cytidylate kinase" evidence="11">
    <location>
        <begin position="10"/>
        <end position="224"/>
    </location>
</feature>
<dbReference type="InterPro" id="IPR027417">
    <property type="entry name" value="P-loop_NTPase"/>
</dbReference>
<dbReference type="EMBL" id="CP001798">
    <property type="protein sequence ID" value="ADE15712.1"/>
    <property type="molecule type" value="Genomic_DNA"/>
</dbReference>
<dbReference type="AlphaFoldDB" id="D5BX29"/>
<comment type="similarity">
    <text evidence="2 10">Belongs to the cytidylate kinase family. Type 1 subfamily.</text>
</comment>
<dbReference type="GO" id="GO:0036431">
    <property type="term" value="F:dCMP kinase activity"/>
    <property type="evidence" value="ECO:0007669"/>
    <property type="project" value="InterPro"/>
</dbReference>
<gene>
    <name evidence="10" type="primary">cmk</name>
    <name evidence="12" type="ordered locus">Nhal_2636</name>
</gene>
<name>D5BX29_NITHN</name>
<dbReference type="GO" id="GO:0005524">
    <property type="term" value="F:ATP binding"/>
    <property type="evidence" value="ECO:0007669"/>
    <property type="project" value="UniProtKB-UniRule"/>
</dbReference>
<dbReference type="eggNOG" id="COG0283">
    <property type="taxonomic scope" value="Bacteria"/>
</dbReference>
<dbReference type="GO" id="GO:0015949">
    <property type="term" value="P:nucleobase-containing small molecule interconversion"/>
    <property type="evidence" value="ECO:0007669"/>
    <property type="project" value="TreeGrafter"/>
</dbReference>
<dbReference type="EC" id="2.7.4.25" evidence="10"/>
<dbReference type="NCBIfam" id="TIGR00017">
    <property type="entry name" value="cmk"/>
    <property type="match status" value="1"/>
</dbReference>
<dbReference type="GO" id="GO:0036430">
    <property type="term" value="F:CMP kinase activity"/>
    <property type="evidence" value="ECO:0007669"/>
    <property type="project" value="RHEA"/>
</dbReference>
<dbReference type="InterPro" id="IPR011994">
    <property type="entry name" value="Cytidylate_kinase_dom"/>
</dbReference>
<proteinExistence type="inferred from homology"/>
<dbReference type="PANTHER" id="PTHR21299:SF2">
    <property type="entry name" value="CYTIDYLATE KINASE"/>
    <property type="match status" value="1"/>
</dbReference>
<dbReference type="SUPFAM" id="SSF52540">
    <property type="entry name" value="P-loop containing nucleoside triphosphate hydrolases"/>
    <property type="match status" value="1"/>
</dbReference>
<keyword evidence="6 10" id="KW-0418">Kinase</keyword>
<dbReference type="InterPro" id="IPR003136">
    <property type="entry name" value="Cytidylate_kin"/>
</dbReference>
<dbReference type="KEGG" id="nhl:Nhal_2636"/>
<accession>D5BX29</accession>
<dbReference type="FunFam" id="3.40.50.300:FF:000262">
    <property type="entry name" value="Cytidylate kinase"/>
    <property type="match status" value="1"/>
</dbReference>
<dbReference type="PANTHER" id="PTHR21299">
    <property type="entry name" value="CYTIDYLATE KINASE/PANTOATE-BETA-ALANINE LIGASE"/>
    <property type="match status" value="1"/>
</dbReference>
<organism evidence="12 13">
    <name type="scientific">Nitrosococcus halophilus (strain Nc4)</name>
    <dbReference type="NCBI Taxonomy" id="472759"/>
    <lineage>
        <taxon>Bacteria</taxon>
        <taxon>Pseudomonadati</taxon>
        <taxon>Pseudomonadota</taxon>
        <taxon>Gammaproteobacteria</taxon>
        <taxon>Chromatiales</taxon>
        <taxon>Chromatiaceae</taxon>
        <taxon>Nitrosococcus</taxon>
    </lineage>
</organism>
<comment type="catalytic activity">
    <reaction evidence="8 10">
        <text>dCMP + ATP = dCDP + ADP</text>
        <dbReference type="Rhea" id="RHEA:25094"/>
        <dbReference type="ChEBI" id="CHEBI:30616"/>
        <dbReference type="ChEBI" id="CHEBI:57566"/>
        <dbReference type="ChEBI" id="CHEBI:58593"/>
        <dbReference type="ChEBI" id="CHEBI:456216"/>
        <dbReference type="EC" id="2.7.4.25"/>
    </reaction>
</comment>
<evidence type="ECO:0000313" key="13">
    <source>
        <dbReference type="Proteomes" id="UP000001844"/>
    </source>
</evidence>
<sequence length="233" mass="25794">MGEDKGIPVITIDGPSGSGKGTLAQQLAQHLGWHYLDSGAIYRVLALAASKHGITKNDPKRLKTLAHDLDVRFVSELGETSARVYRVYLEDLDVSNAIRSEDCGNAASKIAALPEVREALLRRQRAFRKAPGLVTDGRDMGTVVFPEATLKIFLTASPQERARRRYKQLKEKGIDANLNRLEQEIAGRDVRDCERNAAPLKPADDAIILDSTKLAINDVFQQVLLWLPSKLRN</sequence>
<feature type="binding site" evidence="10">
    <location>
        <begin position="14"/>
        <end position="22"/>
    </location>
    <ligand>
        <name>ATP</name>
        <dbReference type="ChEBI" id="CHEBI:30616"/>
    </ligand>
</feature>
<evidence type="ECO:0000256" key="7">
    <source>
        <dbReference type="ARBA" id="ARBA00022840"/>
    </source>
</evidence>
<protein>
    <recommendedName>
        <fullName evidence="10">Cytidylate kinase</fullName>
        <shortName evidence="10">CK</shortName>
        <ecNumber evidence="10">2.7.4.25</ecNumber>
    </recommendedName>
    <alternativeName>
        <fullName evidence="10">Cytidine monophosphate kinase</fullName>
        <shortName evidence="10">CMP kinase</shortName>
    </alternativeName>
</protein>
<keyword evidence="7 10" id="KW-0067">ATP-binding</keyword>
<dbReference type="HOGENOM" id="CLU_079959_2_0_6"/>
<dbReference type="OrthoDB" id="9807434at2"/>
<dbReference type="STRING" id="472759.Nhal_2636"/>
<comment type="catalytic activity">
    <reaction evidence="9 10">
        <text>CMP + ATP = CDP + ADP</text>
        <dbReference type="Rhea" id="RHEA:11600"/>
        <dbReference type="ChEBI" id="CHEBI:30616"/>
        <dbReference type="ChEBI" id="CHEBI:58069"/>
        <dbReference type="ChEBI" id="CHEBI:60377"/>
        <dbReference type="ChEBI" id="CHEBI:456216"/>
        <dbReference type="EC" id="2.7.4.25"/>
    </reaction>
</comment>
<evidence type="ECO:0000256" key="10">
    <source>
        <dbReference type="HAMAP-Rule" id="MF_00238"/>
    </source>
</evidence>
<dbReference type="HAMAP" id="MF_00238">
    <property type="entry name" value="Cytidyl_kinase_type1"/>
    <property type="match status" value="1"/>
</dbReference>
<keyword evidence="3 10" id="KW-0963">Cytoplasm</keyword>
<evidence type="ECO:0000256" key="1">
    <source>
        <dbReference type="ARBA" id="ARBA00004496"/>
    </source>
</evidence>
<dbReference type="GO" id="GO:0005829">
    <property type="term" value="C:cytosol"/>
    <property type="evidence" value="ECO:0007669"/>
    <property type="project" value="TreeGrafter"/>
</dbReference>
<reference evidence="13" key="1">
    <citation type="submission" date="2010-04" db="EMBL/GenBank/DDBJ databases">
        <title>Complete genome sequence of Nitrosococcus halophilus Nc4, a salt-adapted, aerobic obligate ammonia-oxidizing sulfur purple bacterium.</title>
        <authorList>
            <consortium name="US DOE Joint Genome Institute"/>
            <person name="Campbell M.A."/>
            <person name="Malfatti S.A."/>
            <person name="Chain P.S.G."/>
            <person name="Heidelberg J.F."/>
            <person name="Ward B.B."/>
            <person name="Klotz M.G."/>
        </authorList>
    </citation>
    <scope>NUCLEOTIDE SEQUENCE [LARGE SCALE GENOMIC DNA]</scope>
    <source>
        <strain evidence="13">Nc4</strain>
    </source>
</reference>
<evidence type="ECO:0000256" key="3">
    <source>
        <dbReference type="ARBA" id="ARBA00022490"/>
    </source>
</evidence>
<dbReference type="Proteomes" id="UP000001844">
    <property type="component" value="Chromosome"/>
</dbReference>
<dbReference type="Pfam" id="PF02224">
    <property type="entry name" value="Cytidylate_kin"/>
    <property type="match status" value="1"/>
</dbReference>
<keyword evidence="5 10" id="KW-0547">Nucleotide-binding</keyword>
<dbReference type="RefSeq" id="WP_013033572.1">
    <property type="nucleotide sequence ID" value="NC_013960.1"/>
</dbReference>
<comment type="subcellular location">
    <subcellularLocation>
        <location evidence="1 10">Cytoplasm</location>
    </subcellularLocation>
</comment>
<dbReference type="Gene3D" id="3.40.50.300">
    <property type="entry name" value="P-loop containing nucleotide triphosphate hydrolases"/>
    <property type="match status" value="1"/>
</dbReference>
<evidence type="ECO:0000256" key="8">
    <source>
        <dbReference type="ARBA" id="ARBA00047615"/>
    </source>
</evidence>
<evidence type="ECO:0000256" key="2">
    <source>
        <dbReference type="ARBA" id="ARBA00009427"/>
    </source>
</evidence>
<evidence type="ECO:0000256" key="5">
    <source>
        <dbReference type="ARBA" id="ARBA00022741"/>
    </source>
</evidence>
<evidence type="ECO:0000313" key="12">
    <source>
        <dbReference type="EMBL" id="ADE15712.1"/>
    </source>
</evidence>
<evidence type="ECO:0000256" key="4">
    <source>
        <dbReference type="ARBA" id="ARBA00022679"/>
    </source>
</evidence>
<dbReference type="GO" id="GO:0006220">
    <property type="term" value="P:pyrimidine nucleotide metabolic process"/>
    <property type="evidence" value="ECO:0007669"/>
    <property type="project" value="UniProtKB-UniRule"/>
</dbReference>
<evidence type="ECO:0000256" key="6">
    <source>
        <dbReference type="ARBA" id="ARBA00022777"/>
    </source>
</evidence>
<keyword evidence="4 10" id="KW-0808">Transferase</keyword>
<evidence type="ECO:0000259" key="11">
    <source>
        <dbReference type="Pfam" id="PF02224"/>
    </source>
</evidence>
<dbReference type="CDD" id="cd02020">
    <property type="entry name" value="CMPK"/>
    <property type="match status" value="1"/>
</dbReference>
<evidence type="ECO:0000256" key="9">
    <source>
        <dbReference type="ARBA" id="ARBA00048478"/>
    </source>
</evidence>
<keyword evidence="13" id="KW-1185">Reference proteome</keyword>